<feature type="domain" description="Carbohydrate kinase PfkB" evidence="4">
    <location>
        <begin position="9"/>
        <end position="303"/>
    </location>
</feature>
<evidence type="ECO:0000259" key="4">
    <source>
        <dbReference type="Pfam" id="PF00294"/>
    </source>
</evidence>
<dbReference type="SUPFAM" id="SSF53613">
    <property type="entry name" value="Ribokinase-like"/>
    <property type="match status" value="1"/>
</dbReference>
<dbReference type="InterPro" id="IPR011611">
    <property type="entry name" value="PfkB_dom"/>
</dbReference>
<accession>A0A399DZK8</accession>
<evidence type="ECO:0000313" key="6">
    <source>
        <dbReference type="Proteomes" id="UP000266089"/>
    </source>
</evidence>
<keyword evidence="3 5" id="KW-0418">Kinase</keyword>
<comment type="caution">
    <text evidence="5">The sequence shown here is derived from an EMBL/GenBank/DDBJ whole genome shotgun (WGS) entry which is preliminary data.</text>
</comment>
<evidence type="ECO:0000313" key="5">
    <source>
        <dbReference type="EMBL" id="RIH77784.1"/>
    </source>
</evidence>
<keyword evidence="2 5" id="KW-0808">Transferase</keyword>
<dbReference type="PROSITE" id="PS00584">
    <property type="entry name" value="PFKB_KINASES_2"/>
    <property type="match status" value="1"/>
</dbReference>
<dbReference type="Pfam" id="PF00294">
    <property type="entry name" value="PfkB"/>
    <property type="match status" value="1"/>
</dbReference>
<evidence type="ECO:0000256" key="2">
    <source>
        <dbReference type="ARBA" id="ARBA00022679"/>
    </source>
</evidence>
<dbReference type="EC" id="2.7.1.45" evidence="5"/>
<dbReference type="Proteomes" id="UP000266089">
    <property type="component" value="Unassembled WGS sequence"/>
</dbReference>
<dbReference type="Gene3D" id="3.40.1190.20">
    <property type="match status" value="1"/>
</dbReference>
<dbReference type="InterPro" id="IPR029056">
    <property type="entry name" value="Ribokinase-like"/>
</dbReference>
<dbReference type="RefSeq" id="WP_027888503.1">
    <property type="nucleotide sequence ID" value="NZ_JBHSXZ010000022.1"/>
</dbReference>
<name>A0A399DZK8_9DEIN</name>
<proteinExistence type="inferred from homology"/>
<comment type="similarity">
    <text evidence="1">Belongs to the carbohydrate kinase PfkB family.</text>
</comment>
<dbReference type="GO" id="GO:0006974">
    <property type="term" value="P:DNA damage response"/>
    <property type="evidence" value="ECO:0007669"/>
    <property type="project" value="TreeGrafter"/>
</dbReference>
<dbReference type="InterPro" id="IPR050306">
    <property type="entry name" value="PfkB_Carbo_kinase"/>
</dbReference>
<gene>
    <name evidence="5" type="primary">kdgK_1</name>
    <name evidence="5" type="ORF">Mcate_01163</name>
</gene>
<protein>
    <submittedName>
        <fullName evidence="5">2-dehydro-3-deoxygluconokinase</fullName>
        <ecNumber evidence="5">2.7.1.45</ecNumber>
    </submittedName>
</protein>
<evidence type="ECO:0000256" key="3">
    <source>
        <dbReference type="ARBA" id="ARBA00022777"/>
    </source>
</evidence>
<dbReference type="GO" id="GO:0042840">
    <property type="term" value="P:D-glucuronate catabolic process"/>
    <property type="evidence" value="ECO:0007669"/>
    <property type="project" value="TreeGrafter"/>
</dbReference>
<dbReference type="PANTHER" id="PTHR43085:SF15">
    <property type="entry name" value="2-DEHYDRO-3-DEOXYGLUCONOKINASE"/>
    <property type="match status" value="1"/>
</dbReference>
<dbReference type="AlphaFoldDB" id="A0A399DZK8"/>
<dbReference type="GO" id="GO:0019698">
    <property type="term" value="P:D-galacturonate catabolic process"/>
    <property type="evidence" value="ECO:0007669"/>
    <property type="project" value="TreeGrafter"/>
</dbReference>
<dbReference type="GO" id="GO:0008673">
    <property type="term" value="F:2-dehydro-3-deoxygluconokinase activity"/>
    <property type="evidence" value="ECO:0007669"/>
    <property type="project" value="UniProtKB-EC"/>
</dbReference>
<dbReference type="OrthoDB" id="9813569at2"/>
<dbReference type="CDD" id="cd01166">
    <property type="entry name" value="KdgK"/>
    <property type="match status" value="1"/>
</dbReference>
<reference evidence="5 6" key="1">
    <citation type="submission" date="2018-08" db="EMBL/GenBank/DDBJ databases">
        <title>Meiothermus cateniformans JCM 15151 genome sequencing project.</title>
        <authorList>
            <person name="Da Costa M.S."/>
            <person name="Albuquerque L."/>
            <person name="Raposo P."/>
            <person name="Froufe H.J.C."/>
            <person name="Barroso C.S."/>
            <person name="Egas C."/>
        </authorList>
    </citation>
    <scope>NUCLEOTIDE SEQUENCE [LARGE SCALE GENOMIC DNA]</scope>
    <source>
        <strain evidence="5 6">JCM 15151</strain>
    </source>
</reference>
<dbReference type="GO" id="GO:0005829">
    <property type="term" value="C:cytosol"/>
    <property type="evidence" value="ECO:0007669"/>
    <property type="project" value="TreeGrafter"/>
</dbReference>
<evidence type="ECO:0000256" key="1">
    <source>
        <dbReference type="ARBA" id="ARBA00010688"/>
    </source>
</evidence>
<organism evidence="5 6">
    <name type="scientific">Meiothermus taiwanensis</name>
    <dbReference type="NCBI Taxonomy" id="172827"/>
    <lineage>
        <taxon>Bacteria</taxon>
        <taxon>Thermotogati</taxon>
        <taxon>Deinococcota</taxon>
        <taxon>Deinococci</taxon>
        <taxon>Thermales</taxon>
        <taxon>Thermaceae</taxon>
        <taxon>Meiothermus</taxon>
    </lineage>
</organism>
<dbReference type="InterPro" id="IPR002173">
    <property type="entry name" value="Carboh/pur_kinase_PfkB_CS"/>
</dbReference>
<dbReference type="EMBL" id="QWKX01000022">
    <property type="protein sequence ID" value="RIH77784.1"/>
    <property type="molecule type" value="Genomic_DNA"/>
</dbReference>
<dbReference type="PANTHER" id="PTHR43085">
    <property type="entry name" value="HEXOKINASE FAMILY MEMBER"/>
    <property type="match status" value="1"/>
</dbReference>
<sequence>MKTLDLVGLGECMVEFFTDEPLGQARTFTRSFGGDVLNALVAAARLGSATGFITLVGNDPFGPGLLQAWKAEGIDTTLAPLVEGENGVYFISLLENGEREFTYRRQGSAASRLSPEHIQPPYLARARMLLLSGITQAISPSAQAATLWAAREARRAGLWVAFDPNCRPRLWALRGGLKAAQQALEEILPYVDLLLPSLPADLALWGLEHLEAPLALQALLQYVPRVGLKAGAEGAWLGWEGQTQHVPPVSPRQVRDTTGAGDAWNGAFLHGLLQGWNPLEAALHANRLAAAKLAYRGAIPPRPWPLELT</sequence>